<feature type="compositionally biased region" description="Polar residues" evidence="1">
    <location>
        <begin position="189"/>
        <end position="202"/>
    </location>
</feature>
<accession>A0A0L9VKI3</accession>
<organism evidence="2 3">
    <name type="scientific">Phaseolus angularis</name>
    <name type="common">Azuki bean</name>
    <name type="synonym">Vigna angularis</name>
    <dbReference type="NCBI Taxonomy" id="3914"/>
    <lineage>
        <taxon>Eukaryota</taxon>
        <taxon>Viridiplantae</taxon>
        <taxon>Streptophyta</taxon>
        <taxon>Embryophyta</taxon>
        <taxon>Tracheophyta</taxon>
        <taxon>Spermatophyta</taxon>
        <taxon>Magnoliopsida</taxon>
        <taxon>eudicotyledons</taxon>
        <taxon>Gunneridae</taxon>
        <taxon>Pentapetalae</taxon>
        <taxon>rosids</taxon>
        <taxon>fabids</taxon>
        <taxon>Fabales</taxon>
        <taxon>Fabaceae</taxon>
        <taxon>Papilionoideae</taxon>
        <taxon>50 kb inversion clade</taxon>
        <taxon>NPAAA clade</taxon>
        <taxon>indigoferoid/millettioid clade</taxon>
        <taxon>Phaseoleae</taxon>
        <taxon>Vigna</taxon>
    </lineage>
</organism>
<evidence type="ECO:0000256" key="1">
    <source>
        <dbReference type="SAM" id="MobiDB-lite"/>
    </source>
</evidence>
<feature type="compositionally biased region" description="Basic and acidic residues" evidence="1">
    <location>
        <begin position="211"/>
        <end position="222"/>
    </location>
</feature>
<proteinExistence type="predicted"/>
<feature type="compositionally biased region" description="Polar residues" evidence="1">
    <location>
        <begin position="263"/>
        <end position="281"/>
    </location>
</feature>
<feature type="compositionally biased region" description="Basic and acidic residues" evidence="1">
    <location>
        <begin position="229"/>
        <end position="257"/>
    </location>
</feature>
<dbReference type="AlphaFoldDB" id="A0A0L9VKI3"/>
<feature type="region of interest" description="Disordered" evidence="1">
    <location>
        <begin position="179"/>
        <end position="281"/>
    </location>
</feature>
<gene>
    <name evidence="2" type="ORF">LR48_Vigan10g113600</name>
</gene>
<dbReference type="EMBL" id="CM003380">
    <property type="protein sequence ID" value="KOM55244.1"/>
    <property type="molecule type" value="Genomic_DNA"/>
</dbReference>
<sequence length="281" mass="31506">MNEDEWCFGVFLKEGVCVETSRLRRPSYYGRKLEERVEKERKSDSRVFRAGNKFYSISLKLKSENYKGETLLFIGEEGPHFWPNFPPKIKYKLSLGAKLAGTRFPLQAHKESMYLAKFGLNLPVFRPRPSGLNCSAIRPHRYLAKFGLNHLVFRPRPSDLTAKFGLKCSVTTVRPKPFGYALAPKESRPTSPKVSDHGSSPMESRPASPKVGDRISLPKESRSALPKVGDSESSPKESRAASPKVGDRGSSPKESQRPHRRINSVSSSADKGKTRFSNHPS</sequence>
<dbReference type="Proteomes" id="UP000053144">
    <property type="component" value="Chromosome 10"/>
</dbReference>
<protein>
    <submittedName>
        <fullName evidence="2">Uncharacterized protein</fullName>
    </submittedName>
</protein>
<dbReference type="Gramene" id="KOM55244">
    <property type="protein sequence ID" value="KOM55244"/>
    <property type="gene ID" value="LR48_Vigan10g113600"/>
</dbReference>
<reference evidence="3" key="1">
    <citation type="journal article" date="2015" name="Proc. Natl. Acad. Sci. U.S.A.">
        <title>Genome sequencing of adzuki bean (Vigna angularis) provides insight into high starch and low fat accumulation and domestication.</title>
        <authorList>
            <person name="Yang K."/>
            <person name="Tian Z."/>
            <person name="Chen C."/>
            <person name="Luo L."/>
            <person name="Zhao B."/>
            <person name="Wang Z."/>
            <person name="Yu L."/>
            <person name="Li Y."/>
            <person name="Sun Y."/>
            <person name="Li W."/>
            <person name="Chen Y."/>
            <person name="Li Y."/>
            <person name="Zhang Y."/>
            <person name="Ai D."/>
            <person name="Zhao J."/>
            <person name="Shang C."/>
            <person name="Ma Y."/>
            <person name="Wu B."/>
            <person name="Wang M."/>
            <person name="Gao L."/>
            <person name="Sun D."/>
            <person name="Zhang P."/>
            <person name="Guo F."/>
            <person name="Wang W."/>
            <person name="Li Y."/>
            <person name="Wang J."/>
            <person name="Varshney R.K."/>
            <person name="Wang J."/>
            <person name="Ling H.Q."/>
            <person name="Wan P."/>
        </authorList>
    </citation>
    <scope>NUCLEOTIDE SEQUENCE</scope>
    <source>
        <strain evidence="3">cv. Jingnong 6</strain>
    </source>
</reference>
<evidence type="ECO:0000313" key="3">
    <source>
        <dbReference type="Proteomes" id="UP000053144"/>
    </source>
</evidence>
<name>A0A0L9VKI3_PHAAN</name>
<evidence type="ECO:0000313" key="2">
    <source>
        <dbReference type="EMBL" id="KOM55244.1"/>
    </source>
</evidence>